<name>A0A6J0GS14_9PASS</name>
<dbReference type="CDD" id="cd04269">
    <property type="entry name" value="ZnMc_adamalysin_II_like"/>
    <property type="match status" value="1"/>
</dbReference>
<dbReference type="Gene3D" id="3.40.390.10">
    <property type="entry name" value="Collagenase (Catalytic Domain)"/>
    <property type="match status" value="1"/>
</dbReference>
<evidence type="ECO:0000256" key="1">
    <source>
        <dbReference type="ARBA" id="ARBA00004479"/>
    </source>
</evidence>
<evidence type="ECO:0000256" key="2">
    <source>
        <dbReference type="ARBA" id="ARBA00022692"/>
    </source>
</evidence>
<feature type="compositionally biased region" description="Basic and acidic residues" evidence="9">
    <location>
        <begin position="733"/>
        <end position="751"/>
    </location>
</feature>
<dbReference type="PROSITE" id="PS50026">
    <property type="entry name" value="EGF_3"/>
    <property type="match status" value="1"/>
</dbReference>
<dbReference type="InterPro" id="IPR001762">
    <property type="entry name" value="Disintegrin_dom"/>
</dbReference>
<keyword evidence="8" id="KW-0862">Zinc</keyword>
<dbReference type="PANTHER" id="PTHR11905">
    <property type="entry name" value="ADAM A DISINTEGRIN AND METALLOPROTEASE DOMAIN"/>
    <property type="match status" value="1"/>
</dbReference>
<feature type="compositionally biased region" description="Polar residues" evidence="9">
    <location>
        <begin position="752"/>
        <end position="761"/>
    </location>
</feature>
<dbReference type="InterPro" id="IPR036436">
    <property type="entry name" value="Disintegrin_dom_sf"/>
</dbReference>
<dbReference type="Pfam" id="PF08516">
    <property type="entry name" value="ADAM_CR"/>
    <property type="match status" value="1"/>
</dbReference>
<dbReference type="InterPro" id="IPR001590">
    <property type="entry name" value="Peptidase_M12B"/>
</dbReference>
<keyword evidence="11" id="KW-0732">Signal</keyword>
<dbReference type="Gene3D" id="4.10.70.10">
    <property type="entry name" value="Disintegrin domain"/>
    <property type="match status" value="1"/>
</dbReference>
<reference evidence="16" key="1">
    <citation type="submission" date="2025-08" db="UniProtKB">
        <authorList>
            <consortium name="RefSeq"/>
        </authorList>
    </citation>
    <scope>IDENTIFICATION</scope>
</reference>
<dbReference type="InterPro" id="IPR002870">
    <property type="entry name" value="Peptidase_M12B_N"/>
</dbReference>
<feature type="disulfide bond" evidence="7">
    <location>
        <begin position="663"/>
        <end position="672"/>
    </location>
</feature>
<feature type="region of interest" description="Disordered" evidence="9">
    <location>
        <begin position="727"/>
        <end position="797"/>
    </location>
</feature>
<comment type="subcellular location">
    <subcellularLocation>
        <location evidence="1">Membrane</location>
        <topology evidence="1">Single-pass type I membrane protein</topology>
    </subcellularLocation>
</comment>
<feature type="active site" evidence="8">
    <location>
        <position position="355"/>
    </location>
</feature>
<evidence type="ECO:0000256" key="8">
    <source>
        <dbReference type="PROSITE-ProRule" id="PRU00276"/>
    </source>
</evidence>
<evidence type="ECO:0000313" key="15">
    <source>
        <dbReference type="Proteomes" id="UP000504624"/>
    </source>
</evidence>
<feature type="compositionally biased region" description="Pro residues" evidence="9">
    <location>
        <begin position="786"/>
        <end position="797"/>
    </location>
</feature>
<dbReference type="SMART" id="SM00608">
    <property type="entry name" value="ACR"/>
    <property type="match status" value="1"/>
</dbReference>
<feature type="chain" id="PRO_5026706851" evidence="11">
    <location>
        <begin position="17"/>
        <end position="797"/>
    </location>
</feature>
<evidence type="ECO:0000256" key="10">
    <source>
        <dbReference type="SAM" id="Phobius"/>
    </source>
</evidence>
<dbReference type="GeneID" id="108494565"/>
<dbReference type="InterPro" id="IPR006586">
    <property type="entry name" value="ADAM_Cys-rich"/>
</dbReference>
<dbReference type="PROSITE" id="PS50214">
    <property type="entry name" value="DISINTEGRIN_2"/>
    <property type="match status" value="1"/>
</dbReference>
<feature type="domain" description="Disintegrin" evidence="13">
    <location>
        <begin position="417"/>
        <end position="503"/>
    </location>
</feature>
<dbReference type="SMART" id="SM00050">
    <property type="entry name" value="DISIN"/>
    <property type="match status" value="1"/>
</dbReference>
<dbReference type="GO" id="GO:0004222">
    <property type="term" value="F:metalloendopeptidase activity"/>
    <property type="evidence" value="ECO:0007669"/>
    <property type="project" value="InterPro"/>
</dbReference>
<dbReference type="FunFam" id="3.40.390.10:FF:000002">
    <property type="entry name" value="Disintegrin and metalloproteinase domain-containing protein 22"/>
    <property type="match status" value="1"/>
</dbReference>
<evidence type="ECO:0000256" key="3">
    <source>
        <dbReference type="ARBA" id="ARBA00022989"/>
    </source>
</evidence>
<dbReference type="Proteomes" id="UP000504624">
    <property type="component" value="Unplaced"/>
</dbReference>
<dbReference type="PANTHER" id="PTHR11905:SF122">
    <property type="entry name" value="DISINTEGRIN AND METALLOPROTEINASE DOMAIN-CONTAINING PROTEIN 9"/>
    <property type="match status" value="1"/>
</dbReference>
<accession>A0A6J0GS14</accession>
<proteinExistence type="predicted"/>
<feature type="signal peptide" evidence="11">
    <location>
        <begin position="1"/>
        <end position="16"/>
    </location>
</feature>
<dbReference type="InterPro" id="IPR018358">
    <property type="entry name" value="Disintegrin_CS"/>
</dbReference>
<dbReference type="PROSITE" id="PS01186">
    <property type="entry name" value="EGF_2"/>
    <property type="match status" value="1"/>
</dbReference>
<evidence type="ECO:0000259" key="12">
    <source>
        <dbReference type="PROSITE" id="PS50026"/>
    </source>
</evidence>
<dbReference type="OrthoDB" id="5951731at2759"/>
<dbReference type="PROSITE" id="PS00427">
    <property type="entry name" value="DISINTEGRIN_1"/>
    <property type="match status" value="1"/>
</dbReference>
<feature type="disulfide bond" evidence="6">
    <location>
        <begin position="475"/>
        <end position="495"/>
    </location>
</feature>
<protein>
    <submittedName>
        <fullName evidence="16">Disintegrin and metalloproteinase domain-containing protein 9-like isoform X1</fullName>
    </submittedName>
</protein>
<evidence type="ECO:0000256" key="9">
    <source>
        <dbReference type="SAM" id="MobiDB-lite"/>
    </source>
</evidence>
<keyword evidence="4 10" id="KW-0472">Membrane</keyword>
<dbReference type="PRINTS" id="PR00289">
    <property type="entry name" value="DISINTEGRIN"/>
</dbReference>
<keyword evidence="2 10" id="KW-0812">Transmembrane</keyword>
<feature type="binding site" evidence="8">
    <location>
        <position position="358"/>
    </location>
    <ligand>
        <name>Zn(2+)</name>
        <dbReference type="ChEBI" id="CHEBI:29105"/>
        <note>catalytic</note>
    </ligand>
</feature>
<dbReference type="GO" id="GO:0006508">
    <property type="term" value="P:proteolysis"/>
    <property type="evidence" value="ECO:0007669"/>
    <property type="project" value="InterPro"/>
</dbReference>
<evidence type="ECO:0000256" key="4">
    <source>
        <dbReference type="ARBA" id="ARBA00023136"/>
    </source>
</evidence>
<organism evidence="15 16">
    <name type="scientific">Lepidothrix coronata</name>
    <name type="common">blue-crowned manakin</name>
    <dbReference type="NCBI Taxonomy" id="321398"/>
    <lineage>
        <taxon>Eukaryota</taxon>
        <taxon>Metazoa</taxon>
        <taxon>Chordata</taxon>
        <taxon>Craniata</taxon>
        <taxon>Vertebrata</taxon>
        <taxon>Euteleostomi</taxon>
        <taxon>Archelosauria</taxon>
        <taxon>Archosauria</taxon>
        <taxon>Dinosauria</taxon>
        <taxon>Saurischia</taxon>
        <taxon>Theropoda</taxon>
        <taxon>Coelurosauria</taxon>
        <taxon>Aves</taxon>
        <taxon>Neognathae</taxon>
        <taxon>Neoaves</taxon>
        <taxon>Telluraves</taxon>
        <taxon>Australaves</taxon>
        <taxon>Passeriformes</taxon>
        <taxon>Pipridae</taxon>
        <taxon>Lepidothrix</taxon>
    </lineage>
</organism>
<feature type="binding site" evidence="8">
    <location>
        <position position="364"/>
    </location>
    <ligand>
        <name>Zn(2+)</name>
        <dbReference type="ChEBI" id="CHEBI:29105"/>
        <note>catalytic</note>
    </ligand>
</feature>
<comment type="caution">
    <text evidence="7">Lacks conserved residue(s) required for the propagation of feature annotation.</text>
</comment>
<keyword evidence="5 7" id="KW-1015">Disulfide bond</keyword>
<feature type="binding site" evidence="8">
    <location>
        <position position="354"/>
    </location>
    <ligand>
        <name>Zn(2+)</name>
        <dbReference type="ChEBI" id="CHEBI:29105"/>
        <note>catalytic</note>
    </ligand>
</feature>
<dbReference type="Pfam" id="PF00200">
    <property type="entry name" value="Disintegrin"/>
    <property type="match status" value="1"/>
</dbReference>
<dbReference type="PROSITE" id="PS50215">
    <property type="entry name" value="ADAM_MEPRO"/>
    <property type="match status" value="1"/>
</dbReference>
<evidence type="ECO:0000256" key="6">
    <source>
        <dbReference type="PROSITE-ProRule" id="PRU00068"/>
    </source>
</evidence>
<dbReference type="GO" id="GO:0005886">
    <property type="term" value="C:plasma membrane"/>
    <property type="evidence" value="ECO:0007669"/>
    <property type="project" value="TreeGrafter"/>
</dbReference>
<sequence>MLKHCLFWFTFGLTFTGKPFWIKGVPSEQTPRLSTLEIIIPRSLTGREKHHPFFHEEHSDDNLSYSVKTRNGTYLLKLKKNKKLVSEDFMLFTYGENGKLEATQFKNETHCYYYGIVEQIADSTVALSTCDGLRGILYIAGKWYGMEPLNTSSTFEHVFYELEDKQDMPFHCGVLNGSLQHEKMFVKQAVEYTFSSNTTSSREKLLREKRAVLPQKSYVELFVVVDNQRFLLKNSDPAAVQKETVELINYVDGMYRPLNIQIVLVGLEIWTDANHISVMDGSAGDVLGRFVSWRQKDLLKRSRNDVSHLIIGRGSFRGSIGMAFVGTVCSQVQGGSISTLNHDNMLRHATVVAHELGHNLGMKHDDKRCPASYIMHSTDNGSRNFSTCSADDFETLILNGGGNCLRNPPVTSNVYREPVCGNNVVDNNEECDCGKPQECSNPCCDAATCKLTPGSQCAQGLCCKNCKFKVAGAECRAKRDFCDLPEYCNGSNAYCPEDVYIMNGHPCSNNKAYCYYGVCQSFDSQCESIYGKGARKAPDICFEKANIKGDRFGNCGMKGGVYKKCPVQHSLCGKLQCTSVSLQNLPAWSVVNNASGVLCWSSDFDLGTDIPDPAQVHEGTACGENKACVGFECVDATFLGYNCDVKQKCNNNGVCNNNGNCHCNAGWAPPFCNQSGYGGSVDSGPAHTDTSLRDGLLIFFFLVLPVAIVAALAIIKRDAIRRKFCRKSRRQHRDNNVQEAKQDNKPSHDTRNNQPATSSPDIFTILHFPGTRHPVQTQFPAVPSGPQRPPVPPRPAV</sequence>
<dbReference type="FunFam" id="4.10.70.10:FF:000001">
    <property type="entry name" value="Disintegrin and metalloproteinase domain-containing protein 22"/>
    <property type="match status" value="1"/>
</dbReference>
<dbReference type="InterPro" id="IPR000742">
    <property type="entry name" value="EGF"/>
</dbReference>
<dbReference type="SUPFAM" id="SSF55486">
    <property type="entry name" value="Metalloproteases ('zincins'), catalytic domain"/>
    <property type="match status" value="1"/>
</dbReference>
<evidence type="ECO:0000256" key="5">
    <source>
        <dbReference type="ARBA" id="ARBA00023157"/>
    </source>
</evidence>
<evidence type="ECO:0000256" key="11">
    <source>
        <dbReference type="SAM" id="SignalP"/>
    </source>
</evidence>
<keyword evidence="15" id="KW-1185">Reference proteome</keyword>
<dbReference type="InterPro" id="IPR034027">
    <property type="entry name" value="Reprolysin_adamalysin"/>
</dbReference>
<dbReference type="Pfam" id="PF01562">
    <property type="entry name" value="Pep_M12B_propep"/>
    <property type="match status" value="1"/>
</dbReference>
<dbReference type="GO" id="GO:0046872">
    <property type="term" value="F:metal ion binding"/>
    <property type="evidence" value="ECO:0007669"/>
    <property type="project" value="UniProtKB-KW"/>
</dbReference>
<evidence type="ECO:0000259" key="14">
    <source>
        <dbReference type="PROSITE" id="PS50215"/>
    </source>
</evidence>
<feature type="transmembrane region" description="Helical" evidence="10">
    <location>
        <begin position="695"/>
        <end position="715"/>
    </location>
</feature>
<dbReference type="InterPro" id="IPR024079">
    <property type="entry name" value="MetalloPept_cat_dom_sf"/>
</dbReference>
<keyword evidence="7" id="KW-0245">EGF-like domain</keyword>
<dbReference type="Pfam" id="PF01421">
    <property type="entry name" value="Reprolysin"/>
    <property type="match status" value="1"/>
</dbReference>
<dbReference type="RefSeq" id="XP_017664737.1">
    <property type="nucleotide sequence ID" value="XM_017809248.1"/>
</dbReference>
<gene>
    <name evidence="16" type="primary">LOC108494565</name>
</gene>
<evidence type="ECO:0000256" key="7">
    <source>
        <dbReference type="PROSITE-ProRule" id="PRU00076"/>
    </source>
</evidence>
<keyword evidence="3 10" id="KW-1133">Transmembrane helix</keyword>
<dbReference type="SUPFAM" id="SSF57552">
    <property type="entry name" value="Blood coagulation inhibitor (disintegrin)"/>
    <property type="match status" value="1"/>
</dbReference>
<evidence type="ECO:0000313" key="16">
    <source>
        <dbReference type="RefSeq" id="XP_017664737.1"/>
    </source>
</evidence>
<keyword evidence="8" id="KW-0479">Metal-binding</keyword>
<feature type="domain" description="Peptidase M12B" evidence="14">
    <location>
        <begin position="217"/>
        <end position="409"/>
    </location>
</feature>
<feature type="domain" description="EGF-like" evidence="12">
    <location>
        <begin position="639"/>
        <end position="673"/>
    </location>
</feature>
<evidence type="ECO:0000259" key="13">
    <source>
        <dbReference type="PROSITE" id="PS50214"/>
    </source>
</evidence>
<dbReference type="AlphaFoldDB" id="A0A6J0GS14"/>